<organism evidence="2 3">
    <name type="scientific">Corynebacterium matruchotii ATCC 33806</name>
    <dbReference type="NCBI Taxonomy" id="566549"/>
    <lineage>
        <taxon>Bacteria</taxon>
        <taxon>Bacillati</taxon>
        <taxon>Actinomycetota</taxon>
        <taxon>Actinomycetes</taxon>
        <taxon>Mycobacteriales</taxon>
        <taxon>Corynebacteriaceae</taxon>
        <taxon>Corynebacterium</taxon>
    </lineage>
</organism>
<feature type="compositionally biased region" description="Polar residues" evidence="1">
    <location>
        <begin position="216"/>
        <end position="225"/>
    </location>
</feature>
<dbReference type="Proteomes" id="UP000006247">
    <property type="component" value="Unassembled WGS sequence"/>
</dbReference>
<feature type="region of interest" description="Disordered" evidence="1">
    <location>
        <begin position="110"/>
        <end position="136"/>
    </location>
</feature>
<evidence type="ECO:0000313" key="3">
    <source>
        <dbReference type="Proteomes" id="UP000006247"/>
    </source>
</evidence>
<name>C0E6A4_9CORY</name>
<comment type="caution">
    <text evidence="2">The sequence shown here is derived from an EMBL/GenBank/DDBJ whole genome shotgun (WGS) entry which is preliminary data.</text>
</comment>
<proteinExistence type="predicted"/>
<feature type="region of interest" description="Disordered" evidence="1">
    <location>
        <begin position="155"/>
        <end position="229"/>
    </location>
</feature>
<evidence type="ECO:0000256" key="1">
    <source>
        <dbReference type="SAM" id="MobiDB-lite"/>
    </source>
</evidence>
<feature type="compositionally biased region" description="Pro residues" evidence="1">
    <location>
        <begin position="303"/>
        <end position="321"/>
    </location>
</feature>
<dbReference type="EMBL" id="ACEB01000042">
    <property type="protein sequence ID" value="EEG25944.1"/>
    <property type="molecule type" value="Genomic_DNA"/>
</dbReference>
<feature type="compositionally biased region" description="Low complexity" evidence="1">
    <location>
        <begin position="155"/>
        <end position="171"/>
    </location>
</feature>
<sequence>MFTRLDDHFWAHPKVLNCSDGAVALWVRALSWVGFQLTDGFVPHQCLRLLRGRKRDADRLVAAGLWERGECDGQLGYWFHDFTDWNNAATKGEVEKRRKRGHDRVIKHREKTTDWTELPPENTGNPGLGGHGDKLVDHSPTTHVSEVDTLPVLAAEPMPSPTTSATPLPAYSAPPGPDLATMTAPAAATTSATAPTTQLKLSPPAGTAPSKPGTLTAASDQSPADWSTMDDPRCRKHAGLPRGQVPPCWACGQVRLWFTQQALAVKQEQRNKIDTCTYCDERGLAETSDESGKRLLIRCDHNGPPPILPAPEKPQHRPPPPEIRERIAKLGHPKPTKHQPLALAYPV</sequence>
<reference evidence="2 3" key="1">
    <citation type="submission" date="2009-01" db="EMBL/GenBank/DDBJ databases">
        <authorList>
            <person name="Fulton L."/>
            <person name="Clifton S."/>
            <person name="Chinwalla A.T."/>
            <person name="Mitreva M."/>
            <person name="Sodergren E."/>
            <person name="Weinstock G."/>
            <person name="Clifton S."/>
            <person name="Dooling D.J."/>
            <person name="Fulton B."/>
            <person name="Minx P."/>
            <person name="Pepin K.H."/>
            <person name="Johnson M."/>
            <person name="Bhonagiri V."/>
            <person name="Nash W.E."/>
            <person name="Mardis E.R."/>
            <person name="Wilson R.K."/>
        </authorList>
    </citation>
    <scope>NUCLEOTIDE SEQUENCE [LARGE SCALE GENOMIC DNA]</scope>
    <source>
        <strain evidence="2 3">ATCC 33806</strain>
    </source>
</reference>
<accession>C0E6A4</accession>
<dbReference type="HOGENOM" id="CLU_992942_0_0_11"/>
<feature type="region of interest" description="Disordered" evidence="1">
    <location>
        <begin position="301"/>
        <end position="325"/>
    </location>
</feature>
<gene>
    <name evidence="2" type="ORF">CORMATOL_02536</name>
</gene>
<protein>
    <submittedName>
        <fullName evidence="2">Uncharacterized protein</fullName>
    </submittedName>
</protein>
<evidence type="ECO:0000313" key="2">
    <source>
        <dbReference type="EMBL" id="EEG25944.1"/>
    </source>
</evidence>
<dbReference type="AlphaFoldDB" id="C0E6A4"/>
<feature type="compositionally biased region" description="Low complexity" evidence="1">
    <location>
        <begin position="180"/>
        <end position="197"/>
    </location>
</feature>